<gene>
    <name evidence="1" type="ORF">L3X38_041975</name>
</gene>
<protein>
    <submittedName>
        <fullName evidence="1">Uncharacterized protein</fullName>
    </submittedName>
</protein>
<evidence type="ECO:0000313" key="1">
    <source>
        <dbReference type="EMBL" id="KAI5312801.1"/>
    </source>
</evidence>
<name>A0AAD4YKS7_PRUDU</name>
<proteinExistence type="predicted"/>
<reference evidence="1 2" key="1">
    <citation type="journal article" date="2022" name="G3 (Bethesda)">
        <title>Whole-genome sequence and methylome profiling of the almond [Prunus dulcis (Mill.) D.A. Webb] cultivar 'Nonpareil'.</title>
        <authorList>
            <person name="D'Amico-Willman K.M."/>
            <person name="Ouma W.Z."/>
            <person name="Meulia T."/>
            <person name="Sideli G.M."/>
            <person name="Gradziel T.M."/>
            <person name="Fresnedo-Ramirez J."/>
        </authorList>
    </citation>
    <scope>NUCLEOTIDE SEQUENCE [LARGE SCALE GENOMIC DNA]</scope>
    <source>
        <strain evidence="1">Clone GOH B32 T37-40</strain>
    </source>
</reference>
<organism evidence="1 2">
    <name type="scientific">Prunus dulcis</name>
    <name type="common">Almond</name>
    <name type="synonym">Amygdalus dulcis</name>
    <dbReference type="NCBI Taxonomy" id="3755"/>
    <lineage>
        <taxon>Eukaryota</taxon>
        <taxon>Viridiplantae</taxon>
        <taxon>Streptophyta</taxon>
        <taxon>Embryophyta</taxon>
        <taxon>Tracheophyta</taxon>
        <taxon>Spermatophyta</taxon>
        <taxon>Magnoliopsida</taxon>
        <taxon>eudicotyledons</taxon>
        <taxon>Gunneridae</taxon>
        <taxon>Pentapetalae</taxon>
        <taxon>rosids</taxon>
        <taxon>fabids</taxon>
        <taxon>Rosales</taxon>
        <taxon>Rosaceae</taxon>
        <taxon>Amygdaloideae</taxon>
        <taxon>Amygdaleae</taxon>
        <taxon>Prunus</taxon>
    </lineage>
</organism>
<keyword evidence="2" id="KW-1185">Reference proteome</keyword>
<dbReference type="AlphaFoldDB" id="A0AAD4YKS7"/>
<accession>A0AAD4YKS7</accession>
<dbReference type="Proteomes" id="UP001054821">
    <property type="component" value="Chromosome 8"/>
</dbReference>
<dbReference type="EMBL" id="JAJFAZ020000008">
    <property type="protein sequence ID" value="KAI5312801.1"/>
    <property type="molecule type" value="Genomic_DNA"/>
</dbReference>
<comment type="caution">
    <text evidence="1">The sequence shown here is derived from an EMBL/GenBank/DDBJ whole genome shotgun (WGS) entry which is preliminary data.</text>
</comment>
<sequence length="117" mass="13587">MYSCGPEERKSDLYIHSLGKIDYTIRGKVHPSFHSVTSKSQSQPREEPSYEMHLEVLLFNIYLQVDFHIFKGCWFHLSLLLCLASKLYSRDFVFNTASLFLLAIALDEPLVTRISTR</sequence>
<evidence type="ECO:0000313" key="2">
    <source>
        <dbReference type="Proteomes" id="UP001054821"/>
    </source>
</evidence>